<evidence type="ECO:0000313" key="2">
    <source>
        <dbReference type="Proteomes" id="UP000515202"/>
    </source>
</evidence>
<name>A0A6P6CX42_PTEVA</name>
<dbReference type="AlphaFoldDB" id="A0A6P6CX42"/>
<dbReference type="Proteomes" id="UP000515202">
    <property type="component" value="Unplaced"/>
</dbReference>
<proteinExistence type="predicted"/>
<accession>A0A6P6CX42</accession>
<dbReference type="KEGG" id="pvp:111744944"/>
<organism evidence="2 3">
    <name type="scientific">Pteropus vampyrus</name>
    <name type="common">Large flying fox</name>
    <dbReference type="NCBI Taxonomy" id="132908"/>
    <lineage>
        <taxon>Eukaryota</taxon>
        <taxon>Metazoa</taxon>
        <taxon>Chordata</taxon>
        <taxon>Craniata</taxon>
        <taxon>Vertebrata</taxon>
        <taxon>Euteleostomi</taxon>
        <taxon>Mammalia</taxon>
        <taxon>Eutheria</taxon>
        <taxon>Laurasiatheria</taxon>
        <taxon>Chiroptera</taxon>
        <taxon>Yinpterochiroptera</taxon>
        <taxon>Pteropodoidea</taxon>
        <taxon>Pteropodidae</taxon>
        <taxon>Pteropodinae</taxon>
        <taxon>Pteropus</taxon>
    </lineage>
</organism>
<dbReference type="RefSeq" id="XP_023391445.1">
    <property type="nucleotide sequence ID" value="XM_023535677.1"/>
</dbReference>
<feature type="region of interest" description="Disordered" evidence="1">
    <location>
        <begin position="1"/>
        <end position="52"/>
    </location>
</feature>
<reference evidence="3" key="1">
    <citation type="submission" date="2025-08" db="UniProtKB">
        <authorList>
            <consortium name="RefSeq"/>
        </authorList>
    </citation>
    <scope>IDENTIFICATION</scope>
    <source>
        <tissue evidence="3">Kidney</tissue>
    </source>
</reference>
<keyword evidence="2" id="KW-1185">Reference proteome</keyword>
<evidence type="ECO:0000256" key="1">
    <source>
        <dbReference type="SAM" id="MobiDB-lite"/>
    </source>
</evidence>
<dbReference type="GeneID" id="111744944"/>
<evidence type="ECO:0000313" key="3">
    <source>
        <dbReference type="RefSeq" id="XP_023391445.1"/>
    </source>
</evidence>
<protein>
    <submittedName>
        <fullName evidence="3">Uncharacterized protein LOC111744944 isoform X1</fullName>
    </submittedName>
</protein>
<sequence>MGAPAREFANIRDASRRRQPRVPGGLSSLTHPPTQHRHPAQKEGAGASTSSDHWLCNPFAYGGARLEESKWKSMEKTEETHRGHRHWNAKTRKSLRGPLAKPRRLRSPLQMQMEEGGSEKVARGFIVLKERRQDLHPGLQPVIYAPLVEPAALWPHLAAPLPGPCCLPGASPDPTDRPHLWALRPPRCSWNPGSPRVSTIIAGWD</sequence>
<gene>
    <name evidence="3" type="primary">LOC111744944</name>
</gene>